<accession>A0ACB6ZJL1</accession>
<name>A0ACB6ZJL1_THEGA</name>
<dbReference type="EMBL" id="MU117997">
    <property type="protein sequence ID" value="KAF9649508.1"/>
    <property type="molecule type" value="Genomic_DNA"/>
</dbReference>
<reference evidence="1" key="1">
    <citation type="submission" date="2019-10" db="EMBL/GenBank/DDBJ databases">
        <authorList>
            <consortium name="DOE Joint Genome Institute"/>
            <person name="Kuo A."/>
            <person name="Miyauchi S."/>
            <person name="Kiss E."/>
            <person name="Drula E."/>
            <person name="Kohler A."/>
            <person name="Sanchez-Garcia M."/>
            <person name="Andreopoulos B."/>
            <person name="Barry K.W."/>
            <person name="Bonito G."/>
            <person name="Buee M."/>
            <person name="Carver A."/>
            <person name="Chen C."/>
            <person name="Cichocki N."/>
            <person name="Clum A."/>
            <person name="Culley D."/>
            <person name="Crous P.W."/>
            <person name="Fauchery L."/>
            <person name="Girlanda M."/>
            <person name="Hayes R."/>
            <person name="Keri Z."/>
            <person name="Labutti K."/>
            <person name="Lipzen A."/>
            <person name="Lombard V."/>
            <person name="Magnuson J."/>
            <person name="Maillard F."/>
            <person name="Morin E."/>
            <person name="Murat C."/>
            <person name="Nolan M."/>
            <person name="Ohm R."/>
            <person name="Pangilinan J."/>
            <person name="Pereira M."/>
            <person name="Perotto S."/>
            <person name="Peter M."/>
            <person name="Riley R."/>
            <person name="Sitrit Y."/>
            <person name="Stielow B."/>
            <person name="Szollosi G."/>
            <person name="Zifcakova L."/>
            <person name="Stursova M."/>
            <person name="Spatafora J.W."/>
            <person name="Tedersoo L."/>
            <person name="Vaario L.-M."/>
            <person name="Yamada A."/>
            <person name="Yan M."/>
            <person name="Wang P."/>
            <person name="Xu J."/>
            <person name="Bruns T."/>
            <person name="Baldrian P."/>
            <person name="Vilgalys R."/>
            <person name="Henrissat B."/>
            <person name="Grigoriev I.V."/>
            <person name="Hibbett D."/>
            <person name="Nagy L.G."/>
            <person name="Martin F.M."/>
        </authorList>
    </citation>
    <scope>NUCLEOTIDE SEQUENCE</scope>
    <source>
        <strain evidence="1">P2</strain>
    </source>
</reference>
<organism evidence="1 2">
    <name type="scientific">Thelephora ganbajun</name>
    <name type="common">Ganba fungus</name>
    <dbReference type="NCBI Taxonomy" id="370292"/>
    <lineage>
        <taxon>Eukaryota</taxon>
        <taxon>Fungi</taxon>
        <taxon>Dikarya</taxon>
        <taxon>Basidiomycota</taxon>
        <taxon>Agaricomycotina</taxon>
        <taxon>Agaricomycetes</taxon>
        <taxon>Thelephorales</taxon>
        <taxon>Thelephoraceae</taxon>
        <taxon>Thelephora</taxon>
    </lineage>
</organism>
<comment type="caution">
    <text evidence="1">The sequence shown here is derived from an EMBL/GenBank/DDBJ whole genome shotgun (WGS) entry which is preliminary data.</text>
</comment>
<keyword evidence="2" id="KW-1185">Reference proteome</keyword>
<dbReference type="Proteomes" id="UP000886501">
    <property type="component" value="Unassembled WGS sequence"/>
</dbReference>
<evidence type="ECO:0000313" key="2">
    <source>
        <dbReference type="Proteomes" id="UP000886501"/>
    </source>
</evidence>
<sequence>MADDTIVDSPVSIKPPVSPWSGTSGATYGKSAVSEARTRFYEAFRKESVDFDKQRKSHDTEYNSILLLTSFGAANLSAFVQHNKNTSFTQILTGETR</sequence>
<gene>
    <name evidence="1" type="ORF">BDM02DRAFT_1838521</name>
</gene>
<evidence type="ECO:0000313" key="1">
    <source>
        <dbReference type="EMBL" id="KAF9649508.1"/>
    </source>
</evidence>
<proteinExistence type="predicted"/>
<protein>
    <submittedName>
        <fullName evidence="1">Uncharacterized protein</fullName>
    </submittedName>
</protein>
<reference evidence="1" key="2">
    <citation type="journal article" date="2020" name="Nat. Commun.">
        <title>Large-scale genome sequencing of mycorrhizal fungi provides insights into the early evolution of symbiotic traits.</title>
        <authorList>
            <person name="Miyauchi S."/>
            <person name="Kiss E."/>
            <person name="Kuo A."/>
            <person name="Drula E."/>
            <person name="Kohler A."/>
            <person name="Sanchez-Garcia M."/>
            <person name="Morin E."/>
            <person name="Andreopoulos B."/>
            <person name="Barry K.W."/>
            <person name="Bonito G."/>
            <person name="Buee M."/>
            <person name="Carver A."/>
            <person name="Chen C."/>
            <person name="Cichocki N."/>
            <person name="Clum A."/>
            <person name="Culley D."/>
            <person name="Crous P.W."/>
            <person name="Fauchery L."/>
            <person name="Girlanda M."/>
            <person name="Hayes R.D."/>
            <person name="Keri Z."/>
            <person name="LaButti K."/>
            <person name="Lipzen A."/>
            <person name="Lombard V."/>
            <person name="Magnuson J."/>
            <person name="Maillard F."/>
            <person name="Murat C."/>
            <person name="Nolan M."/>
            <person name="Ohm R.A."/>
            <person name="Pangilinan J."/>
            <person name="Pereira M.F."/>
            <person name="Perotto S."/>
            <person name="Peter M."/>
            <person name="Pfister S."/>
            <person name="Riley R."/>
            <person name="Sitrit Y."/>
            <person name="Stielow J.B."/>
            <person name="Szollosi G."/>
            <person name="Zifcakova L."/>
            <person name="Stursova M."/>
            <person name="Spatafora J.W."/>
            <person name="Tedersoo L."/>
            <person name="Vaario L.M."/>
            <person name="Yamada A."/>
            <person name="Yan M."/>
            <person name="Wang P."/>
            <person name="Xu J."/>
            <person name="Bruns T."/>
            <person name="Baldrian P."/>
            <person name="Vilgalys R."/>
            <person name="Dunand C."/>
            <person name="Henrissat B."/>
            <person name="Grigoriev I.V."/>
            <person name="Hibbett D."/>
            <person name="Nagy L.G."/>
            <person name="Martin F.M."/>
        </authorList>
    </citation>
    <scope>NUCLEOTIDE SEQUENCE</scope>
    <source>
        <strain evidence="1">P2</strain>
    </source>
</reference>